<sequence length="195" mass="22290">MVHLVFESNETIRQEDFARFVEEREAAGDVHHYELLNGRVVMAPPEGYPHGSVGSTIQALLGTFVQERDLGKVFDPSQGFELPPGDTIQPDHSFVSAARWRTVTPVEGQFLRVVPDLIAEVLSQMTRSRDRGEKKAIYERNGVREYWLVDPRARSLTVFQLRDDRFDRGRTFTKDDRYEPEVLRGLSFTIGAILP</sequence>
<evidence type="ECO:0000259" key="1">
    <source>
        <dbReference type="Pfam" id="PF05685"/>
    </source>
</evidence>
<evidence type="ECO:0000313" key="3">
    <source>
        <dbReference type="Proteomes" id="UP001370348"/>
    </source>
</evidence>
<dbReference type="Pfam" id="PF05685">
    <property type="entry name" value="Uma2"/>
    <property type="match status" value="1"/>
</dbReference>
<dbReference type="RefSeq" id="WP_394826158.1">
    <property type="nucleotide sequence ID" value="NZ_CP089984.1"/>
</dbReference>
<keyword evidence="2" id="KW-0378">Hydrolase</keyword>
<organism evidence="2 3">
    <name type="scientific">Pendulispora albinea</name>
    <dbReference type="NCBI Taxonomy" id="2741071"/>
    <lineage>
        <taxon>Bacteria</taxon>
        <taxon>Pseudomonadati</taxon>
        <taxon>Myxococcota</taxon>
        <taxon>Myxococcia</taxon>
        <taxon>Myxococcales</taxon>
        <taxon>Sorangiineae</taxon>
        <taxon>Pendulisporaceae</taxon>
        <taxon>Pendulispora</taxon>
    </lineage>
</organism>
<dbReference type="InterPro" id="IPR008538">
    <property type="entry name" value="Uma2"/>
</dbReference>
<dbReference type="PANTHER" id="PTHR34107:SF4">
    <property type="entry name" value="SLL1222 PROTEIN"/>
    <property type="match status" value="1"/>
</dbReference>
<dbReference type="GO" id="GO:0004519">
    <property type="term" value="F:endonuclease activity"/>
    <property type="evidence" value="ECO:0007669"/>
    <property type="project" value="UniProtKB-KW"/>
</dbReference>
<dbReference type="Proteomes" id="UP001370348">
    <property type="component" value="Chromosome"/>
</dbReference>
<keyword evidence="3" id="KW-1185">Reference proteome</keyword>
<protein>
    <submittedName>
        <fullName evidence="2">Uma2 family endonuclease</fullName>
    </submittedName>
</protein>
<dbReference type="PANTHER" id="PTHR34107">
    <property type="entry name" value="SLL0198 PROTEIN-RELATED"/>
    <property type="match status" value="1"/>
</dbReference>
<name>A0ABZ2M067_9BACT</name>
<dbReference type="Gene3D" id="3.90.1570.10">
    <property type="entry name" value="tt1808, chain A"/>
    <property type="match status" value="1"/>
</dbReference>
<evidence type="ECO:0000313" key="2">
    <source>
        <dbReference type="EMBL" id="WXB16533.1"/>
    </source>
</evidence>
<reference evidence="2 3" key="1">
    <citation type="submission" date="2021-12" db="EMBL/GenBank/DDBJ databases">
        <title>Discovery of the Pendulisporaceae a myxobacterial family with distinct sporulation behavior and unique specialized metabolism.</title>
        <authorList>
            <person name="Garcia R."/>
            <person name="Popoff A."/>
            <person name="Bader C.D."/>
            <person name="Loehr J."/>
            <person name="Walesch S."/>
            <person name="Walt C."/>
            <person name="Boldt J."/>
            <person name="Bunk B."/>
            <person name="Haeckl F.J.F.P.J."/>
            <person name="Gunesch A.P."/>
            <person name="Birkelbach J."/>
            <person name="Nuebel U."/>
            <person name="Pietschmann T."/>
            <person name="Bach T."/>
            <person name="Mueller R."/>
        </authorList>
    </citation>
    <scope>NUCLEOTIDE SEQUENCE [LARGE SCALE GENOMIC DNA]</scope>
    <source>
        <strain evidence="2 3">MSr11954</strain>
    </source>
</reference>
<dbReference type="EMBL" id="CP089984">
    <property type="protein sequence ID" value="WXB16533.1"/>
    <property type="molecule type" value="Genomic_DNA"/>
</dbReference>
<dbReference type="SUPFAM" id="SSF52980">
    <property type="entry name" value="Restriction endonuclease-like"/>
    <property type="match status" value="1"/>
</dbReference>
<gene>
    <name evidence="2" type="ORF">LZC94_04465</name>
</gene>
<dbReference type="InterPro" id="IPR011335">
    <property type="entry name" value="Restrct_endonuc-II-like"/>
</dbReference>
<keyword evidence="2" id="KW-0255">Endonuclease</keyword>
<keyword evidence="2" id="KW-0540">Nuclease</keyword>
<accession>A0ABZ2M067</accession>
<dbReference type="InterPro" id="IPR012296">
    <property type="entry name" value="Nuclease_put_TT1808"/>
</dbReference>
<proteinExistence type="predicted"/>
<feature type="domain" description="Putative restriction endonuclease" evidence="1">
    <location>
        <begin position="28"/>
        <end position="190"/>
    </location>
</feature>
<dbReference type="CDD" id="cd06260">
    <property type="entry name" value="DUF820-like"/>
    <property type="match status" value="1"/>
</dbReference>